<keyword evidence="8" id="KW-0547">Nucleotide-binding</keyword>
<evidence type="ECO:0000256" key="8">
    <source>
        <dbReference type="ARBA" id="ARBA00022741"/>
    </source>
</evidence>
<organism evidence="16 17">
    <name type="scientific">Lolliginicoccus lacisalsi</name>
    <dbReference type="NCBI Taxonomy" id="2742202"/>
    <lineage>
        <taxon>Bacteria</taxon>
        <taxon>Bacillati</taxon>
        <taxon>Actinomycetota</taxon>
        <taxon>Actinomycetes</taxon>
        <taxon>Mycobacteriales</taxon>
        <taxon>Hoyosellaceae</taxon>
        <taxon>Lolliginicoccus</taxon>
    </lineage>
</organism>
<feature type="transmembrane region" description="Helical" evidence="14">
    <location>
        <begin position="237"/>
        <end position="258"/>
    </location>
</feature>
<evidence type="ECO:0000256" key="14">
    <source>
        <dbReference type="SAM" id="Phobius"/>
    </source>
</evidence>
<dbReference type="AlphaFoldDB" id="A0A927J9F1"/>
<dbReference type="InterPro" id="IPR003661">
    <property type="entry name" value="HisK_dim/P_dom"/>
</dbReference>
<dbReference type="Gene3D" id="1.20.120.620">
    <property type="entry name" value="Backbone structure of the membrane domain of e. Coli histidine kinase receptor kdpd"/>
    <property type="match status" value="1"/>
</dbReference>
<dbReference type="CDD" id="cd00082">
    <property type="entry name" value="HisKA"/>
    <property type="match status" value="1"/>
</dbReference>
<name>A0A927J9F1_9ACTN</name>
<keyword evidence="5" id="KW-0597">Phosphoprotein</keyword>
<evidence type="ECO:0000256" key="9">
    <source>
        <dbReference type="ARBA" id="ARBA00022777"/>
    </source>
</evidence>
<dbReference type="SUPFAM" id="SSF52402">
    <property type="entry name" value="Adenine nucleotide alpha hydrolases-like"/>
    <property type="match status" value="1"/>
</dbReference>
<dbReference type="PANTHER" id="PTHR45569">
    <property type="entry name" value="SENSOR PROTEIN KDPD"/>
    <property type="match status" value="1"/>
</dbReference>
<protein>
    <recommendedName>
        <fullName evidence="4">histidine kinase</fullName>
        <ecNumber evidence="4">2.7.13.3</ecNumber>
    </recommendedName>
</protein>
<dbReference type="InterPro" id="IPR003594">
    <property type="entry name" value="HATPase_dom"/>
</dbReference>
<gene>
    <name evidence="16" type="ORF">HT102_00440</name>
</gene>
<comment type="catalytic activity">
    <reaction evidence="1">
        <text>ATP + protein L-histidine = ADP + protein N-phospho-L-histidine.</text>
        <dbReference type="EC" id="2.7.13.3"/>
    </reaction>
</comment>
<dbReference type="InterPro" id="IPR038318">
    <property type="entry name" value="KdpD_sf"/>
</dbReference>
<keyword evidence="17" id="KW-1185">Reference proteome</keyword>
<dbReference type="SMART" id="SM00387">
    <property type="entry name" value="HATPase_c"/>
    <property type="match status" value="1"/>
</dbReference>
<dbReference type="PRINTS" id="PR00344">
    <property type="entry name" value="BCTRLSENSOR"/>
</dbReference>
<evidence type="ECO:0000313" key="16">
    <source>
        <dbReference type="EMBL" id="MBD8504955.1"/>
    </source>
</evidence>
<dbReference type="InterPro" id="IPR005467">
    <property type="entry name" value="His_kinase_dom"/>
</dbReference>
<evidence type="ECO:0000256" key="10">
    <source>
        <dbReference type="ARBA" id="ARBA00022840"/>
    </source>
</evidence>
<dbReference type="InterPro" id="IPR036890">
    <property type="entry name" value="HATPase_C_sf"/>
</dbReference>
<dbReference type="Gene3D" id="1.10.287.130">
    <property type="match status" value="1"/>
</dbReference>
<dbReference type="EC" id="2.7.13.3" evidence="4"/>
<dbReference type="InterPro" id="IPR014729">
    <property type="entry name" value="Rossmann-like_a/b/a_fold"/>
</dbReference>
<dbReference type="Gene3D" id="3.40.50.620">
    <property type="entry name" value="HUPs"/>
    <property type="match status" value="1"/>
</dbReference>
<dbReference type="Pfam" id="PF00582">
    <property type="entry name" value="Usp"/>
    <property type="match status" value="1"/>
</dbReference>
<feature type="transmembrane region" description="Helical" evidence="14">
    <location>
        <begin position="189"/>
        <end position="217"/>
    </location>
</feature>
<comment type="caution">
    <text evidence="16">The sequence shown here is derived from an EMBL/GenBank/DDBJ whole genome shotgun (WGS) entry which is preliminary data.</text>
</comment>
<dbReference type="SMART" id="SM00388">
    <property type="entry name" value="HisKA"/>
    <property type="match status" value="1"/>
</dbReference>
<evidence type="ECO:0000256" key="11">
    <source>
        <dbReference type="ARBA" id="ARBA00022989"/>
    </source>
</evidence>
<comment type="subcellular location">
    <subcellularLocation>
        <location evidence="3">Cell membrane</location>
    </subcellularLocation>
    <subcellularLocation>
        <location evidence="2">Membrane</location>
        <topology evidence="2">Multi-pass membrane protein</topology>
    </subcellularLocation>
</comment>
<accession>A0A927J9F1</accession>
<keyword evidence="6" id="KW-0808">Transferase</keyword>
<evidence type="ECO:0000256" key="5">
    <source>
        <dbReference type="ARBA" id="ARBA00022553"/>
    </source>
</evidence>
<evidence type="ECO:0000256" key="13">
    <source>
        <dbReference type="ARBA" id="ARBA00023136"/>
    </source>
</evidence>
<sequence>MSMTDQGATGLVERILVAVSGSGDAEALVRHATRASERCGGELLVVHVLEPRERGTPPGIVESLREHAARAAATFHTVVASDVPGAVLELARSAGATRIIVGHSGRARWPGARRRGIATTIARQAGPIDVQLVATTPAKPPARGAARGSALSRSRSRAAWVAAILVPALLTAGFVPFKARLELGDVAMTFLLGTVAVALLGAWRPALTAVALSALLLNVFYTEPFNTPYIADPHNRFTLAVMAVVAAAVAIIVHRSAVRAREAAHARTEAALMSSYARTILLDDNPADTLLARIREDFGLRSVELREQPAPVASPHDQEIPIDATTTLVLDGTALDEARRSMLTSVGVQAVLALRHQHMTSTAAEAKRQSDAAALRTALLSALGHDLRTPLTALTMAIGTLEDDALAITPEDRREMLSVADDSTRQLRDLVDNLLDSSRLATGAVRPLLRSIGVDDVTVRALASVRGGSAVGLGFPDDLPDVLADAGLLERVIANLADNALRHGGDPIRIEARHTDGHVALSIIDHGPGLSPAARAQLFEPFQRRGDRDRTTGIGLGMSVAKGFTTAMNGAIEASDTPGGGLTVTVTLPAAPDPEPRP</sequence>
<dbReference type="GO" id="GO:0005886">
    <property type="term" value="C:plasma membrane"/>
    <property type="evidence" value="ECO:0007669"/>
    <property type="project" value="UniProtKB-SubCell"/>
</dbReference>
<evidence type="ECO:0000256" key="6">
    <source>
        <dbReference type="ARBA" id="ARBA00022679"/>
    </source>
</evidence>
<feature type="domain" description="Histidine kinase" evidence="15">
    <location>
        <begin position="382"/>
        <end position="592"/>
    </location>
</feature>
<keyword evidence="11 14" id="KW-1133">Transmembrane helix</keyword>
<evidence type="ECO:0000256" key="12">
    <source>
        <dbReference type="ARBA" id="ARBA00023012"/>
    </source>
</evidence>
<keyword evidence="7 14" id="KW-0812">Transmembrane</keyword>
<keyword evidence="12" id="KW-0902">Two-component regulatory system</keyword>
<dbReference type="InterPro" id="IPR036097">
    <property type="entry name" value="HisK_dim/P_sf"/>
</dbReference>
<dbReference type="InterPro" id="IPR025201">
    <property type="entry name" value="KdpD_TM"/>
</dbReference>
<dbReference type="InterPro" id="IPR004358">
    <property type="entry name" value="Sig_transdc_His_kin-like_C"/>
</dbReference>
<keyword evidence="9" id="KW-0418">Kinase</keyword>
<evidence type="ECO:0000256" key="2">
    <source>
        <dbReference type="ARBA" id="ARBA00004141"/>
    </source>
</evidence>
<dbReference type="Gene3D" id="3.30.565.10">
    <property type="entry name" value="Histidine kinase-like ATPase, C-terminal domain"/>
    <property type="match status" value="1"/>
</dbReference>
<reference evidence="16" key="1">
    <citation type="submission" date="2020-09" db="EMBL/GenBank/DDBJ databases">
        <title>Hoyosella lacisalsi sp. nov., a halotolerant actinobacterium isolated from soil of Lake Gudzhirganskoe.</title>
        <authorList>
            <person name="Yang Q."/>
            <person name="Guo P.Y."/>
            <person name="Liu S.W."/>
            <person name="Li F.N."/>
            <person name="Sun C.H."/>
        </authorList>
    </citation>
    <scope>NUCLEOTIDE SEQUENCE</scope>
    <source>
        <strain evidence="16">G463</strain>
    </source>
</reference>
<dbReference type="Proteomes" id="UP000642993">
    <property type="component" value="Unassembled WGS sequence"/>
</dbReference>
<dbReference type="Pfam" id="PF13493">
    <property type="entry name" value="DUF4118"/>
    <property type="match status" value="1"/>
</dbReference>
<keyword evidence="10" id="KW-0067">ATP-binding</keyword>
<dbReference type="InterPro" id="IPR052023">
    <property type="entry name" value="Histidine_kinase_KdpD"/>
</dbReference>
<dbReference type="Pfam" id="PF00512">
    <property type="entry name" value="HisKA"/>
    <property type="match status" value="1"/>
</dbReference>
<evidence type="ECO:0000256" key="4">
    <source>
        <dbReference type="ARBA" id="ARBA00012438"/>
    </source>
</evidence>
<evidence type="ECO:0000256" key="1">
    <source>
        <dbReference type="ARBA" id="ARBA00000085"/>
    </source>
</evidence>
<dbReference type="InterPro" id="IPR006016">
    <property type="entry name" value="UspA"/>
</dbReference>
<evidence type="ECO:0000256" key="3">
    <source>
        <dbReference type="ARBA" id="ARBA00004236"/>
    </source>
</evidence>
<dbReference type="SUPFAM" id="SSF47384">
    <property type="entry name" value="Homodimeric domain of signal transducing histidine kinase"/>
    <property type="match status" value="1"/>
</dbReference>
<dbReference type="GO" id="GO:0000155">
    <property type="term" value="F:phosphorelay sensor kinase activity"/>
    <property type="evidence" value="ECO:0007669"/>
    <property type="project" value="InterPro"/>
</dbReference>
<dbReference type="PANTHER" id="PTHR45569:SF1">
    <property type="entry name" value="SENSOR PROTEIN KDPD"/>
    <property type="match status" value="1"/>
</dbReference>
<keyword evidence="13 14" id="KW-0472">Membrane</keyword>
<dbReference type="PROSITE" id="PS50109">
    <property type="entry name" value="HIS_KIN"/>
    <property type="match status" value="1"/>
</dbReference>
<dbReference type="Pfam" id="PF02518">
    <property type="entry name" value="HATPase_c"/>
    <property type="match status" value="1"/>
</dbReference>
<proteinExistence type="predicted"/>
<evidence type="ECO:0000256" key="7">
    <source>
        <dbReference type="ARBA" id="ARBA00022692"/>
    </source>
</evidence>
<dbReference type="SUPFAM" id="SSF55874">
    <property type="entry name" value="ATPase domain of HSP90 chaperone/DNA topoisomerase II/histidine kinase"/>
    <property type="match status" value="1"/>
</dbReference>
<dbReference type="EMBL" id="JACYWE010000001">
    <property type="protein sequence ID" value="MBD8504955.1"/>
    <property type="molecule type" value="Genomic_DNA"/>
</dbReference>
<evidence type="ECO:0000313" key="17">
    <source>
        <dbReference type="Proteomes" id="UP000642993"/>
    </source>
</evidence>
<dbReference type="GO" id="GO:0005524">
    <property type="term" value="F:ATP binding"/>
    <property type="evidence" value="ECO:0007669"/>
    <property type="project" value="UniProtKB-KW"/>
</dbReference>
<dbReference type="CDD" id="cd00075">
    <property type="entry name" value="HATPase"/>
    <property type="match status" value="1"/>
</dbReference>
<evidence type="ECO:0000259" key="15">
    <source>
        <dbReference type="PROSITE" id="PS50109"/>
    </source>
</evidence>
<feature type="transmembrane region" description="Helical" evidence="14">
    <location>
        <begin position="158"/>
        <end position="177"/>
    </location>
</feature>